<evidence type="ECO:0000313" key="1">
    <source>
        <dbReference type="EMBL" id="KAI6088153.1"/>
    </source>
</evidence>
<accession>A0ACC0D5W7</accession>
<gene>
    <name evidence="1" type="ORF">F4821DRAFT_269109</name>
</gene>
<sequence>MSDDTTPGWKKVLTYFNLGLAESQDNIVFSLGQPLPHVPRWNRETAPAPQSPEGSAERGEGNSNQSDAEKEENATQNEHSSPGRTVSGVTHDGRYNGVGEPVISYQPQHDHPERRERTDDTINTTKSNRSGPNPFAIDSEPIGGRHPDEERNWWAKIRARHPEPLAEFLATGIAVLMGLGSTLSVNLSADQDIKYGSYETTCWAWGFAWMLGIYLAGGVSGAHMNPAISICFSIFRGFPWKRCVVYISVQFVAGIVAGALAYGIYRDTILHVDPTMTTMAQTFFSTPQEWVSRGSAFFDQTVGSAIMMIAVLALGDDQNNPPGAGMHAFVLGLLVTALKFTLGYNIGSALNPASDFGPRLIAWAVGYRGPEVWKSGWFALGPCFGTLVGSVAGCVLYDALVFTGPESPINYKRKGPTKDRIRKKFRKVFCLNSSD</sequence>
<keyword evidence="2" id="KW-1185">Reference proteome</keyword>
<protein>
    <submittedName>
        <fullName evidence="1">Aquaporin-like protein</fullName>
    </submittedName>
</protein>
<evidence type="ECO:0000313" key="2">
    <source>
        <dbReference type="Proteomes" id="UP001497680"/>
    </source>
</evidence>
<reference evidence="1 2" key="1">
    <citation type="journal article" date="2022" name="New Phytol.">
        <title>Ecological generalism drives hyperdiversity of secondary metabolite gene clusters in xylarialean endophytes.</title>
        <authorList>
            <person name="Franco M.E.E."/>
            <person name="Wisecaver J.H."/>
            <person name="Arnold A.E."/>
            <person name="Ju Y.M."/>
            <person name="Slot J.C."/>
            <person name="Ahrendt S."/>
            <person name="Moore L.P."/>
            <person name="Eastman K.E."/>
            <person name="Scott K."/>
            <person name="Konkel Z."/>
            <person name="Mondo S.J."/>
            <person name="Kuo A."/>
            <person name="Hayes R.D."/>
            <person name="Haridas S."/>
            <person name="Andreopoulos B."/>
            <person name="Riley R."/>
            <person name="LaButti K."/>
            <person name="Pangilinan J."/>
            <person name="Lipzen A."/>
            <person name="Amirebrahimi M."/>
            <person name="Yan J."/>
            <person name="Adam C."/>
            <person name="Keymanesh K."/>
            <person name="Ng V."/>
            <person name="Louie K."/>
            <person name="Northen T."/>
            <person name="Drula E."/>
            <person name="Henrissat B."/>
            <person name="Hsieh H.M."/>
            <person name="Youens-Clark K."/>
            <person name="Lutzoni F."/>
            <person name="Miadlikowska J."/>
            <person name="Eastwood D.C."/>
            <person name="Hamelin R.C."/>
            <person name="Grigoriev I.V."/>
            <person name="U'Ren J.M."/>
        </authorList>
    </citation>
    <scope>NUCLEOTIDE SEQUENCE [LARGE SCALE GENOMIC DNA]</scope>
    <source>
        <strain evidence="1 2">ER1909</strain>
    </source>
</reference>
<dbReference type="EMBL" id="MU394303">
    <property type="protein sequence ID" value="KAI6088153.1"/>
    <property type="molecule type" value="Genomic_DNA"/>
</dbReference>
<organism evidence="1 2">
    <name type="scientific">Hypoxylon rubiginosum</name>
    <dbReference type="NCBI Taxonomy" id="110542"/>
    <lineage>
        <taxon>Eukaryota</taxon>
        <taxon>Fungi</taxon>
        <taxon>Dikarya</taxon>
        <taxon>Ascomycota</taxon>
        <taxon>Pezizomycotina</taxon>
        <taxon>Sordariomycetes</taxon>
        <taxon>Xylariomycetidae</taxon>
        <taxon>Xylariales</taxon>
        <taxon>Hypoxylaceae</taxon>
        <taxon>Hypoxylon</taxon>
    </lineage>
</organism>
<proteinExistence type="predicted"/>
<comment type="caution">
    <text evidence="1">The sequence shown here is derived from an EMBL/GenBank/DDBJ whole genome shotgun (WGS) entry which is preliminary data.</text>
</comment>
<dbReference type="Proteomes" id="UP001497680">
    <property type="component" value="Unassembled WGS sequence"/>
</dbReference>
<name>A0ACC0D5W7_9PEZI</name>